<evidence type="ECO:0000256" key="4">
    <source>
        <dbReference type="ARBA" id="ARBA00022737"/>
    </source>
</evidence>
<dbReference type="GO" id="GO:0000981">
    <property type="term" value="F:DNA-binding transcription factor activity, RNA polymerase II-specific"/>
    <property type="evidence" value="ECO:0000318"/>
    <property type="project" value="GO_Central"/>
</dbReference>
<keyword evidence="13" id="KW-1185">Reference proteome</keyword>
<dbReference type="PANTHER" id="PTHR19818:SF158">
    <property type="entry name" value="C2H2-TYPE DOMAIN-CONTAINING PROTEIN-RELATED"/>
    <property type="match status" value="1"/>
</dbReference>
<dbReference type="FunFam" id="3.30.160.60:FF:000047">
    <property type="entry name" value="zinc finger protein OZF"/>
    <property type="match status" value="1"/>
</dbReference>
<dbReference type="PROSITE" id="PS50804">
    <property type="entry name" value="SCAN_BOX"/>
    <property type="match status" value="1"/>
</dbReference>
<evidence type="ECO:0000256" key="7">
    <source>
        <dbReference type="ARBA" id="ARBA00023125"/>
    </source>
</evidence>
<dbReference type="InterPro" id="IPR038269">
    <property type="entry name" value="SCAN_sf"/>
</dbReference>
<keyword evidence="3" id="KW-0479">Metal-binding</keyword>
<evidence type="ECO:0008006" key="14">
    <source>
        <dbReference type="Google" id="ProtNLM"/>
    </source>
</evidence>
<dbReference type="GO" id="GO:0005829">
    <property type="term" value="C:cytosol"/>
    <property type="evidence" value="ECO:0007669"/>
    <property type="project" value="UniProtKB-ARBA"/>
</dbReference>
<dbReference type="FunFam" id="3.30.160.60:FF:004137">
    <property type="match status" value="1"/>
</dbReference>
<dbReference type="eggNOG" id="KOG1721">
    <property type="taxonomic scope" value="Eukaryota"/>
</dbReference>
<feature type="domain" description="SCAN box" evidence="11">
    <location>
        <begin position="48"/>
        <end position="130"/>
    </location>
</feature>
<comment type="subcellular location">
    <subcellularLocation>
        <location evidence="1">Nucleus</location>
    </subcellularLocation>
</comment>
<evidence type="ECO:0000313" key="12">
    <source>
        <dbReference type="Ensembl" id="ENSMODP00000030659.2"/>
    </source>
</evidence>
<evidence type="ECO:0000256" key="1">
    <source>
        <dbReference type="ARBA" id="ARBA00004123"/>
    </source>
</evidence>
<sequence length="488" mass="56955">MSSEYSRTFPLQEQEGLCTVKVEDEEDNAWEQESCIQGNNSPRQEIFRQRFRQFAYHYTPGPREALSRLRELCHQWLRPEMHTKEQILELLVLEQFLTILPEELQTWVQERCPGSGEEAVTVLEDLEKELDEPGQQVQNHEHEQGVVWNEMTPLRTSKQSWNIQPIETQLKCESKEPYHLQNGYQSENKKKCPAYKQKISEVESLRATSEKPQKCTTQGLDYKKVYGCEDTLEKHSRSPIGERLNGSDLQEQDFMQVTVTHSIIPPVKRDFEQKECERSCSVGSAHVIHQRERLHRCDTCGQTFKQNSALIQHQRIHNGRKSYDCLECGKAFRWSSHLVQHQRIHTGEKPYGCNECGKAFRGSSDLIQHRRIHTGEKPYECNECGKAFSQSSKLIRHQRIHSGEKPYECNECGKSFSQISVLIRHQRIHTGENPYACNECGKAFNQSSALTQHQRIHTGEKPYECNECRKTFRHRSGLIQHQRIHTRK</sequence>
<dbReference type="FunFam" id="3.30.160.60:FF:002402">
    <property type="entry name" value="Zinc finger protein 347"/>
    <property type="match status" value="1"/>
</dbReference>
<evidence type="ECO:0000256" key="5">
    <source>
        <dbReference type="ARBA" id="ARBA00022771"/>
    </source>
</evidence>
<dbReference type="InterPro" id="IPR003309">
    <property type="entry name" value="SCAN_dom"/>
</dbReference>
<dbReference type="PROSITE" id="PS00028">
    <property type="entry name" value="ZINC_FINGER_C2H2_1"/>
    <property type="match status" value="7"/>
</dbReference>
<keyword evidence="8" id="KW-0539">Nucleus</keyword>
<dbReference type="SUPFAM" id="SSF57667">
    <property type="entry name" value="beta-beta-alpha zinc fingers"/>
    <property type="match status" value="4"/>
</dbReference>
<keyword evidence="7" id="KW-0238">DNA-binding</keyword>
<feature type="domain" description="C2H2-type" evidence="10">
    <location>
        <begin position="351"/>
        <end position="378"/>
    </location>
</feature>
<reference evidence="12 13" key="1">
    <citation type="journal article" date="2007" name="Nature">
        <title>Genome of the marsupial Monodelphis domestica reveals innovation in non-coding sequences.</title>
        <authorList>
            <person name="Mikkelsen T.S."/>
            <person name="Wakefield M.J."/>
            <person name="Aken B."/>
            <person name="Amemiya C.T."/>
            <person name="Chang J.L."/>
            <person name="Duke S."/>
            <person name="Garber M."/>
            <person name="Gentles A.J."/>
            <person name="Goodstadt L."/>
            <person name="Heger A."/>
            <person name="Jurka J."/>
            <person name="Kamal M."/>
            <person name="Mauceli E."/>
            <person name="Searle S.M."/>
            <person name="Sharpe T."/>
            <person name="Baker M.L."/>
            <person name="Batzer M.A."/>
            <person name="Benos P.V."/>
            <person name="Belov K."/>
            <person name="Clamp M."/>
            <person name="Cook A."/>
            <person name="Cuff J."/>
            <person name="Das R."/>
            <person name="Davidow L."/>
            <person name="Deakin J.E."/>
            <person name="Fazzari M.J."/>
            <person name="Glass J.L."/>
            <person name="Grabherr M."/>
            <person name="Greally J.M."/>
            <person name="Gu W."/>
            <person name="Hore T.A."/>
            <person name="Huttley G.A."/>
            <person name="Kleber M."/>
            <person name="Jirtle R.L."/>
            <person name="Koina E."/>
            <person name="Lee J.T."/>
            <person name="Mahony S."/>
            <person name="Marra M.A."/>
            <person name="Miller R.D."/>
            <person name="Nicholls R.D."/>
            <person name="Oda M."/>
            <person name="Papenfuss A.T."/>
            <person name="Parra Z.E."/>
            <person name="Pollock D.D."/>
            <person name="Ray D.A."/>
            <person name="Schein J.E."/>
            <person name="Speed T.P."/>
            <person name="Thompson K."/>
            <person name="VandeBerg J.L."/>
            <person name="Wade C.M."/>
            <person name="Walker J.A."/>
            <person name="Waters P.D."/>
            <person name="Webber C."/>
            <person name="Weidman J.R."/>
            <person name="Xie X."/>
            <person name="Zody M.C."/>
            <person name="Baldwin J."/>
            <person name="Abdouelleil A."/>
            <person name="Abdulkadir J."/>
            <person name="Abebe A."/>
            <person name="Abera B."/>
            <person name="Abreu J."/>
            <person name="Acer S.C."/>
            <person name="Aftuck L."/>
            <person name="Alexander A."/>
            <person name="An P."/>
            <person name="Anderson E."/>
            <person name="Anderson S."/>
            <person name="Arachi H."/>
            <person name="Azer M."/>
            <person name="Bachantsang P."/>
            <person name="Barry A."/>
            <person name="Bayul T."/>
            <person name="Berlin A."/>
            <person name="Bessette D."/>
            <person name="Bloom T."/>
            <person name="Bloom T."/>
            <person name="Boguslavskiy L."/>
            <person name="Bonnet C."/>
            <person name="Boukhgalter B."/>
            <person name="Bourzgui I."/>
            <person name="Brown A."/>
            <person name="Cahill P."/>
            <person name="Channer S."/>
            <person name="Cheshatsang Y."/>
            <person name="Chuda L."/>
            <person name="Citroen M."/>
            <person name="Collymore A."/>
            <person name="Cooke P."/>
            <person name="Costello M."/>
            <person name="D'Aco K."/>
            <person name="Daza R."/>
            <person name="De Haan G."/>
            <person name="DeGray S."/>
            <person name="DeMaso C."/>
            <person name="Dhargay N."/>
            <person name="Dooley K."/>
            <person name="Dooley E."/>
            <person name="Doricent M."/>
            <person name="Dorje P."/>
            <person name="Dorjee K."/>
            <person name="Dupes A."/>
            <person name="Elong R."/>
            <person name="Falk J."/>
            <person name="Farina A."/>
            <person name="Faro S."/>
            <person name="Ferguson D."/>
            <person name="Fisher S."/>
            <person name="Foley C.D."/>
            <person name="Franke A."/>
            <person name="Friedrich D."/>
            <person name="Gadbois L."/>
            <person name="Gearin G."/>
            <person name="Gearin C.R."/>
            <person name="Giannoukos G."/>
            <person name="Goode T."/>
            <person name="Graham J."/>
            <person name="Grandbois E."/>
            <person name="Grewal S."/>
            <person name="Gyaltsen K."/>
            <person name="Hafez N."/>
            <person name="Hagos B."/>
            <person name="Hall J."/>
            <person name="Henson C."/>
            <person name="Hollinger A."/>
            <person name="Honan T."/>
            <person name="Huard M.D."/>
            <person name="Hughes L."/>
            <person name="Hurhula B."/>
            <person name="Husby M.E."/>
            <person name="Kamat A."/>
            <person name="Kanga B."/>
            <person name="Kashin S."/>
            <person name="Khazanovich D."/>
            <person name="Kisner P."/>
            <person name="Lance K."/>
            <person name="Lara M."/>
            <person name="Lee W."/>
            <person name="Lennon N."/>
            <person name="Letendre F."/>
            <person name="LeVine R."/>
            <person name="Lipovsky A."/>
            <person name="Liu X."/>
            <person name="Liu J."/>
            <person name="Liu S."/>
            <person name="Lokyitsang T."/>
            <person name="Lokyitsang Y."/>
            <person name="Lubonja R."/>
            <person name="Lui A."/>
            <person name="MacDonald P."/>
            <person name="Magnisalis V."/>
            <person name="Maru K."/>
            <person name="Matthews C."/>
            <person name="McCusker W."/>
            <person name="McDonough S."/>
            <person name="Mehta T."/>
            <person name="Meldrim J."/>
            <person name="Meneus L."/>
            <person name="Mihai O."/>
            <person name="Mihalev A."/>
            <person name="Mihova T."/>
            <person name="Mittelman R."/>
            <person name="Mlenga V."/>
            <person name="Montmayeur A."/>
            <person name="Mulrain L."/>
            <person name="Navidi A."/>
            <person name="Naylor J."/>
            <person name="Negash T."/>
            <person name="Nguyen T."/>
            <person name="Nguyen N."/>
            <person name="Nicol R."/>
            <person name="Norbu C."/>
            <person name="Norbu N."/>
            <person name="Novod N."/>
            <person name="O'Neill B."/>
            <person name="Osman S."/>
            <person name="Markiewicz E."/>
            <person name="Oyono O.L."/>
            <person name="Patti C."/>
            <person name="Phunkhang P."/>
            <person name="Pierre F."/>
            <person name="Priest M."/>
            <person name="Raghuraman S."/>
            <person name="Rege F."/>
            <person name="Reyes R."/>
            <person name="Rise C."/>
            <person name="Rogov P."/>
            <person name="Ross K."/>
            <person name="Ryan E."/>
            <person name="Settipalli S."/>
            <person name="Shea T."/>
            <person name="Sherpa N."/>
            <person name="Shi L."/>
            <person name="Shih D."/>
            <person name="Sparrow T."/>
            <person name="Spaulding J."/>
            <person name="Stalker J."/>
            <person name="Stange-Thomann N."/>
            <person name="Stavropoulos S."/>
            <person name="Stone C."/>
            <person name="Strader C."/>
            <person name="Tesfaye S."/>
            <person name="Thomson T."/>
            <person name="Thoulutsang Y."/>
            <person name="Thoulutsang D."/>
            <person name="Topham K."/>
            <person name="Topping I."/>
            <person name="Tsamla T."/>
            <person name="Vassiliev H."/>
            <person name="Vo A."/>
            <person name="Wangchuk T."/>
            <person name="Wangdi T."/>
            <person name="Weiand M."/>
            <person name="Wilkinson J."/>
            <person name="Wilson A."/>
            <person name="Yadav S."/>
            <person name="Young G."/>
            <person name="Yu Q."/>
            <person name="Zembek L."/>
            <person name="Zhong D."/>
            <person name="Zimmer A."/>
            <person name="Zwirko Z."/>
            <person name="Jaffe D.B."/>
            <person name="Alvarez P."/>
            <person name="Brockman W."/>
            <person name="Butler J."/>
            <person name="Chin C."/>
            <person name="Gnerre S."/>
            <person name="MacCallum I."/>
            <person name="Graves J.A."/>
            <person name="Ponting C.P."/>
            <person name="Breen M."/>
            <person name="Samollow P.B."/>
            <person name="Lander E.S."/>
            <person name="Lindblad-Toh K."/>
        </authorList>
    </citation>
    <scope>NUCLEOTIDE SEQUENCE [LARGE SCALE GENOMIC DNA]</scope>
</reference>
<dbReference type="FunFam" id="3.30.160.60:FF:000352">
    <property type="entry name" value="zinc finger protein 3 homolog"/>
    <property type="match status" value="1"/>
</dbReference>
<dbReference type="PROSITE" id="PS50157">
    <property type="entry name" value="ZINC_FINGER_C2H2_2"/>
    <property type="match status" value="7"/>
</dbReference>
<dbReference type="FunFam" id="3.30.160.60:FF:000737">
    <property type="entry name" value="Zinc finger protein 565"/>
    <property type="match status" value="1"/>
</dbReference>
<dbReference type="GO" id="GO:0006357">
    <property type="term" value="P:regulation of transcription by RNA polymerase II"/>
    <property type="evidence" value="ECO:0000318"/>
    <property type="project" value="GO_Central"/>
</dbReference>
<keyword evidence="4" id="KW-0677">Repeat</keyword>
<keyword evidence="5 9" id="KW-0863">Zinc-finger</keyword>
<dbReference type="FunCoup" id="F7FBB7">
    <property type="interactions" value="1021"/>
</dbReference>
<feature type="domain" description="C2H2-type" evidence="10">
    <location>
        <begin position="379"/>
        <end position="406"/>
    </location>
</feature>
<dbReference type="GO" id="GO:0008270">
    <property type="term" value="F:zinc ion binding"/>
    <property type="evidence" value="ECO:0007669"/>
    <property type="project" value="UniProtKB-KW"/>
</dbReference>
<dbReference type="PANTHER" id="PTHR19818">
    <property type="entry name" value="ZINC FINGER PROTEIN ZIC AND GLI"/>
    <property type="match status" value="1"/>
</dbReference>
<evidence type="ECO:0000256" key="8">
    <source>
        <dbReference type="ARBA" id="ARBA00023242"/>
    </source>
</evidence>
<dbReference type="GeneTree" id="ENSGT00940000162162"/>
<name>F7FBB7_MONDO</name>
<dbReference type="SUPFAM" id="SSF47353">
    <property type="entry name" value="Retrovirus capsid dimerization domain-like"/>
    <property type="match status" value="1"/>
</dbReference>
<dbReference type="GO" id="GO:0045944">
    <property type="term" value="P:positive regulation of transcription by RNA polymerase II"/>
    <property type="evidence" value="ECO:0007669"/>
    <property type="project" value="UniProtKB-ARBA"/>
</dbReference>
<feature type="domain" description="C2H2-type" evidence="10">
    <location>
        <begin position="323"/>
        <end position="350"/>
    </location>
</feature>
<evidence type="ECO:0000313" key="13">
    <source>
        <dbReference type="Proteomes" id="UP000002280"/>
    </source>
</evidence>
<dbReference type="Ensembl" id="ENSMODT00000032229.3">
    <property type="protein sequence ID" value="ENSMODP00000030659.2"/>
    <property type="gene ID" value="ENSMODG00000008247.4"/>
</dbReference>
<dbReference type="FunFam" id="3.30.160.60:FF:000052">
    <property type="entry name" value="zinc finger protein 546 isoform X1"/>
    <property type="match status" value="1"/>
</dbReference>
<dbReference type="Pfam" id="PF02023">
    <property type="entry name" value="SCAN"/>
    <property type="match status" value="1"/>
</dbReference>
<dbReference type="Bgee" id="ENSMODG00000008247">
    <property type="expression patterns" value="Expressed in spinal cord and 19 other cell types or tissues"/>
</dbReference>
<proteinExistence type="inferred from homology"/>
<dbReference type="InterPro" id="IPR050329">
    <property type="entry name" value="GLI_C2H2-zinc-finger"/>
</dbReference>
<dbReference type="HOGENOM" id="CLU_002678_49_3_1"/>
<reference evidence="12" key="3">
    <citation type="submission" date="2025-09" db="UniProtKB">
        <authorList>
            <consortium name="Ensembl"/>
        </authorList>
    </citation>
    <scope>IDENTIFICATION</scope>
</reference>
<evidence type="ECO:0000256" key="9">
    <source>
        <dbReference type="PROSITE-ProRule" id="PRU00042"/>
    </source>
</evidence>
<dbReference type="AlphaFoldDB" id="F7FBB7"/>
<evidence type="ECO:0000259" key="11">
    <source>
        <dbReference type="PROSITE" id="PS50804"/>
    </source>
</evidence>
<evidence type="ECO:0000256" key="3">
    <source>
        <dbReference type="ARBA" id="ARBA00022723"/>
    </source>
</evidence>
<dbReference type="FunFam" id="1.10.4020.10:FF:000001">
    <property type="entry name" value="zinc finger protein 263 isoform X1"/>
    <property type="match status" value="1"/>
</dbReference>
<keyword evidence="6" id="KW-0862">Zinc</keyword>
<comment type="similarity">
    <text evidence="2">Belongs to the krueppel C2H2-type zinc-finger protein family.</text>
</comment>
<evidence type="ECO:0000259" key="10">
    <source>
        <dbReference type="PROSITE" id="PS50157"/>
    </source>
</evidence>
<dbReference type="InterPro" id="IPR013087">
    <property type="entry name" value="Znf_C2H2_type"/>
</dbReference>
<dbReference type="Gene3D" id="3.30.160.60">
    <property type="entry name" value="Classic Zinc Finger"/>
    <property type="match status" value="7"/>
</dbReference>
<dbReference type="OMA" id="KECERSC"/>
<organism evidence="12 13">
    <name type="scientific">Monodelphis domestica</name>
    <name type="common">Gray short-tailed opossum</name>
    <dbReference type="NCBI Taxonomy" id="13616"/>
    <lineage>
        <taxon>Eukaryota</taxon>
        <taxon>Metazoa</taxon>
        <taxon>Chordata</taxon>
        <taxon>Craniata</taxon>
        <taxon>Vertebrata</taxon>
        <taxon>Euteleostomi</taxon>
        <taxon>Mammalia</taxon>
        <taxon>Metatheria</taxon>
        <taxon>Didelphimorphia</taxon>
        <taxon>Didelphidae</taxon>
        <taxon>Monodelphis</taxon>
    </lineage>
</organism>
<dbReference type="FunFam" id="3.30.160.60:FF:002343">
    <property type="entry name" value="Zinc finger protein 33A"/>
    <property type="match status" value="1"/>
</dbReference>
<dbReference type="Gene3D" id="1.10.4020.10">
    <property type="entry name" value="DNA breaking-rejoining enzymes"/>
    <property type="match status" value="1"/>
</dbReference>
<dbReference type="InterPro" id="IPR036236">
    <property type="entry name" value="Znf_C2H2_sf"/>
</dbReference>
<dbReference type="InParanoid" id="F7FBB7"/>
<dbReference type="Pfam" id="PF00096">
    <property type="entry name" value="zf-C2H2"/>
    <property type="match status" value="7"/>
</dbReference>
<reference evidence="12" key="2">
    <citation type="submission" date="2025-08" db="UniProtKB">
        <authorList>
            <consortium name="Ensembl"/>
        </authorList>
    </citation>
    <scope>IDENTIFICATION</scope>
</reference>
<dbReference type="SMART" id="SM00355">
    <property type="entry name" value="ZnF_C2H2"/>
    <property type="match status" value="7"/>
</dbReference>
<feature type="domain" description="C2H2-type" evidence="10">
    <location>
        <begin position="463"/>
        <end position="488"/>
    </location>
</feature>
<evidence type="ECO:0000256" key="6">
    <source>
        <dbReference type="ARBA" id="ARBA00022833"/>
    </source>
</evidence>
<feature type="domain" description="C2H2-type" evidence="10">
    <location>
        <begin position="435"/>
        <end position="462"/>
    </location>
</feature>
<dbReference type="FunFam" id="3.30.160.60:FF:000016">
    <property type="entry name" value="zinc finger protein 37 homolog"/>
    <property type="match status" value="1"/>
</dbReference>
<protein>
    <recommendedName>
        <fullName evidence="14">Zinc finger protein 232</fullName>
    </recommendedName>
</protein>
<dbReference type="GO" id="GO:0005634">
    <property type="term" value="C:nucleus"/>
    <property type="evidence" value="ECO:0007669"/>
    <property type="project" value="UniProtKB-SubCell"/>
</dbReference>
<dbReference type="GO" id="GO:0000978">
    <property type="term" value="F:RNA polymerase II cis-regulatory region sequence-specific DNA binding"/>
    <property type="evidence" value="ECO:0000318"/>
    <property type="project" value="GO_Central"/>
</dbReference>
<accession>F7FBB7</accession>
<evidence type="ECO:0000256" key="2">
    <source>
        <dbReference type="ARBA" id="ARBA00006991"/>
    </source>
</evidence>
<dbReference type="CDD" id="cd07936">
    <property type="entry name" value="SCAN"/>
    <property type="match status" value="1"/>
</dbReference>
<feature type="domain" description="C2H2-type" evidence="10">
    <location>
        <begin position="407"/>
        <end position="434"/>
    </location>
</feature>
<dbReference type="SMART" id="SM00431">
    <property type="entry name" value="SCAN"/>
    <property type="match status" value="1"/>
</dbReference>
<feature type="domain" description="C2H2-type" evidence="10">
    <location>
        <begin position="295"/>
        <end position="322"/>
    </location>
</feature>
<dbReference type="Proteomes" id="UP000002280">
    <property type="component" value="Chromosome 2"/>
</dbReference>